<dbReference type="Proteomes" id="UP000014216">
    <property type="component" value="Unassembled WGS sequence"/>
</dbReference>
<dbReference type="AlphaFoldDB" id="S0G5A5"/>
<protein>
    <submittedName>
        <fullName evidence="1">Uncharacterized protein</fullName>
    </submittedName>
</protein>
<gene>
    <name evidence="1" type="ORF">Dpo_1c01600</name>
</gene>
<reference evidence="1 2" key="1">
    <citation type="journal article" date="2013" name="Genome Announc.">
        <title>Draft Genome Sequence of Desulfotignum phosphitoxidans DSM 13687 Strain FiPS-3.</title>
        <authorList>
            <person name="Poehlein A."/>
            <person name="Daniel R."/>
            <person name="Simeonova D.D."/>
        </authorList>
    </citation>
    <scope>NUCLEOTIDE SEQUENCE [LARGE SCALE GENOMIC DNA]</scope>
    <source>
        <strain evidence="1 2">DSM 13687</strain>
    </source>
</reference>
<dbReference type="EMBL" id="APJX01000001">
    <property type="protein sequence ID" value="EMS81029.1"/>
    <property type="molecule type" value="Genomic_DNA"/>
</dbReference>
<comment type="caution">
    <text evidence="1">The sequence shown here is derived from an EMBL/GenBank/DDBJ whole genome shotgun (WGS) entry which is preliminary data.</text>
</comment>
<sequence length="105" mass="12050">MASDHGLYIQMFSIHGLVRHQNMKLGYDADAYITARTIQFFAPGFPSSIMWDCWPKKTASTRWHPGRWNLRCKPEIGPLKGLHHRLAQRGLTDPAGFRPGSFHIF</sequence>
<accession>S0G5A5</accession>
<proteinExistence type="predicted"/>
<organism evidence="1 2">
    <name type="scientific">Desulfotignum phosphitoxidans DSM 13687</name>
    <dbReference type="NCBI Taxonomy" id="1286635"/>
    <lineage>
        <taxon>Bacteria</taxon>
        <taxon>Pseudomonadati</taxon>
        <taxon>Thermodesulfobacteriota</taxon>
        <taxon>Desulfobacteria</taxon>
        <taxon>Desulfobacterales</taxon>
        <taxon>Desulfobacteraceae</taxon>
        <taxon>Desulfotignum</taxon>
    </lineage>
</organism>
<evidence type="ECO:0000313" key="1">
    <source>
        <dbReference type="EMBL" id="EMS81029.1"/>
    </source>
</evidence>
<evidence type="ECO:0000313" key="2">
    <source>
        <dbReference type="Proteomes" id="UP000014216"/>
    </source>
</evidence>
<name>S0G5A5_9BACT</name>
<keyword evidence="2" id="KW-1185">Reference proteome</keyword>